<dbReference type="Proteomes" id="UP000186895">
    <property type="component" value="Unassembled WGS sequence"/>
</dbReference>
<proteinExistence type="inferred from homology"/>
<feature type="transmembrane region" description="Helical" evidence="8">
    <location>
        <begin position="226"/>
        <end position="250"/>
    </location>
</feature>
<keyword evidence="7 8" id="KW-0472">Membrane</keyword>
<evidence type="ECO:0000256" key="8">
    <source>
        <dbReference type="SAM" id="Phobius"/>
    </source>
</evidence>
<feature type="transmembrane region" description="Helical" evidence="8">
    <location>
        <begin position="24"/>
        <end position="47"/>
    </location>
</feature>
<name>A0A1N6NKQ5_9GAMM</name>
<dbReference type="InterPro" id="IPR003689">
    <property type="entry name" value="ZIP"/>
</dbReference>
<feature type="transmembrane region" description="Helical" evidence="8">
    <location>
        <begin position="92"/>
        <end position="112"/>
    </location>
</feature>
<comment type="similarity">
    <text evidence="2">Belongs to the ZIP transporter (TC 2.A.5) family.</text>
</comment>
<comment type="subcellular location">
    <subcellularLocation>
        <location evidence="1">Cell membrane</location>
        <topology evidence="1">Multi-pass membrane protein</topology>
    </subcellularLocation>
</comment>
<accession>A0A1N6NKQ5</accession>
<feature type="transmembrane region" description="Helical" evidence="8">
    <location>
        <begin position="124"/>
        <end position="146"/>
    </location>
</feature>
<feature type="transmembrane region" description="Helical" evidence="8">
    <location>
        <begin position="290"/>
        <end position="308"/>
    </location>
</feature>
<keyword evidence="3" id="KW-1003">Cell membrane</keyword>
<evidence type="ECO:0000313" key="9">
    <source>
        <dbReference type="EMBL" id="SIP92623.1"/>
    </source>
</evidence>
<dbReference type="PANTHER" id="PTHR11040:SF211">
    <property type="entry name" value="ZINC TRANSPORTER ZIP11"/>
    <property type="match status" value="1"/>
</dbReference>
<evidence type="ECO:0000256" key="7">
    <source>
        <dbReference type="ARBA" id="ARBA00023136"/>
    </source>
</evidence>
<feature type="transmembrane region" description="Helical" evidence="8">
    <location>
        <begin position="59"/>
        <end position="80"/>
    </location>
</feature>
<keyword evidence="4 8" id="KW-0812">Transmembrane</keyword>
<evidence type="ECO:0000256" key="1">
    <source>
        <dbReference type="ARBA" id="ARBA00004651"/>
    </source>
</evidence>
<feature type="transmembrane region" description="Helical" evidence="8">
    <location>
        <begin position="167"/>
        <end position="190"/>
    </location>
</feature>
<dbReference type="eggNOG" id="COG0428">
    <property type="taxonomic scope" value="Bacteria"/>
</dbReference>
<keyword evidence="5" id="KW-0862">Zinc</keyword>
<dbReference type="GO" id="GO:0005886">
    <property type="term" value="C:plasma membrane"/>
    <property type="evidence" value="ECO:0007669"/>
    <property type="project" value="UniProtKB-SubCell"/>
</dbReference>
<evidence type="ECO:0000256" key="6">
    <source>
        <dbReference type="ARBA" id="ARBA00022989"/>
    </source>
</evidence>
<sequence>MEQAQALNDSFRAALKRELIRHRFAAIGMSVALIVVLLLLLQNSIVAVQNGGGERLQNAMLGGVGGFVSTAVGAFLALMLGNIKARTQDTMLGFAAGMMLAASTFSLILPGIEAAEALISMPMLPVAVVITGMGLGVLLMLGLDRFTPHEHDNEGPCGPGCERIGRVWLFFLAIALHNLPEGMAIGVSFADNDMSVGVPLTAAILFQNVPEGLAVALALRAAMLSPIMAAVVASGTGLMELLGAFVGIGISGGMPLAYPVGLGLAAGAMIFVVSHEVIPETHRNGHQTPATLGLMGGFAAMLVLDAALG</sequence>
<keyword evidence="10" id="KW-1185">Reference proteome</keyword>
<evidence type="ECO:0000256" key="5">
    <source>
        <dbReference type="ARBA" id="ARBA00022833"/>
    </source>
</evidence>
<keyword evidence="6 8" id="KW-1133">Transmembrane helix</keyword>
<evidence type="ECO:0000256" key="3">
    <source>
        <dbReference type="ARBA" id="ARBA00022475"/>
    </source>
</evidence>
<dbReference type="STRING" id="49186.SAMN05421647_101391"/>
<dbReference type="AlphaFoldDB" id="A0A1N6NKQ5"/>
<evidence type="ECO:0000313" key="10">
    <source>
        <dbReference type="Proteomes" id="UP000186895"/>
    </source>
</evidence>
<gene>
    <name evidence="9" type="ORF">SAMN05421647_101391</name>
</gene>
<dbReference type="PANTHER" id="PTHR11040">
    <property type="entry name" value="ZINC/IRON TRANSPORTER"/>
    <property type="match status" value="1"/>
</dbReference>
<feature type="transmembrane region" description="Helical" evidence="8">
    <location>
        <begin position="196"/>
        <end position="219"/>
    </location>
</feature>
<dbReference type="EMBL" id="FTMN01000001">
    <property type="protein sequence ID" value="SIP92623.1"/>
    <property type="molecule type" value="Genomic_DNA"/>
</dbReference>
<feature type="transmembrane region" description="Helical" evidence="8">
    <location>
        <begin position="256"/>
        <end position="278"/>
    </location>
</feature>
<dbReference type="Pfam" id="PF02535">
    <property type="entry name" value="Zip"/>
    <property type="match status" value="1"/>
</dbReference>
<reference evidence="9 10" key="1">
    <citation type="submission" date="2017-01" db="EMBL/GenBank/DDBJ databases">
        <authorList>
            <person name="Mah S.A."/>
            <person name="Swanson W.J."/>
            <person name="Moy G.W."/>
            <person name="Vacquier V.D."/>
        </authorList>
    </citation>
    <scope>NUCLEOTIDE SEQUENCE [LARGE SCALE GENOMIC DNA]</scope>
    <source>
        <strain evidence="9 10">DSM 7027</strain>
    </source>
</reference>
<evidence type="ECO:0000256" key="2">
    <source>
        <dbReference type="ARBA" id="ARBA00006939"/>
    </source>
</evidence>
<dbReference type="RefSeq" id="WP_076460365.1">
    <property type="nucleotide sequence ID" value="NZ_FTMN01000001.1"/>
</dbReference>
<dbReference type="GO" id="GO:0005385">
    <property type="term" value="F:zinc ion transmembrane transporter activity"/>
    <property type="evidence" value="ECO:0007669"/>
    <property type="project" value="TreeGrafter"/>
</dbReference>
<protein>
    <submittedName>
        <fullName evidence="9">Zinc transporter, ZIP family</fullName>
    </submittedName>
</protein>
<evidence type="ECO:0000256" key="4">
    <source>
        <dbReference type="ARBA" id="ARBA00022692"/>
    </source>
</evidence>
<organism evidence="9 10">
    <name type="scientific">Marinobacterium stanieri</name>
    <dbReference type="NCBI Taxonomy" id="49186"/>
    <lineage>
        <taxon>Bacteria</taxon>
        <taxon>Pseudomonadati</taxon>
        <taxon>Pseudomonadota</taxon>
        <taxon>Gammaproteobacteria</taxon>
        <taxon>Oceanospirillales</taxon>
        <taxon>Oceanospirillaceae</taxon>
        <taxon>Marinobacterium</taxon>
    </lineage>
</organism>